<reference evidence="1 2" key="1">
    <citation type="submission" date="2024-09" db="EMBL/GenBank/DDBJ databases">
        <title>Genome sequencing and assembly of Phytophthora oleae, isolate VK10A, causative agent of rot of olive drupes.</title>
        <authorList>
            <person name="Conti Taguali S."/>
            <person name="Riolo M."/>
            <person name="La Spada F."/>
            <person name="Cacciola S.O."/>
            <person name="Dionisio G."/>
        </authorList>
    </citation>
    <scope>NUCLEOTIDE SEQUENCE [LARGE SCALE GENOMIC DNA]</scope>
    <source>
        <strain evidence="1 2">VK10A</strain>
    </source>
</reference>
<sequence>MEVRADCKPIQVASAASLKRPPPPEERRWAGHCGCDGSCEFQNFNEDMELIDSRTEKTQDEEGSPPLILHLLLMW</sequence>
<name>A0ABD3FG11_9STRA</name>
<keyword evidence="2" id="KW-1185">Reference proteome</keyword>
<gene>
    <name evidence="1" type="ORF">V7S43_010784</name>
</gene>
<protein>
    <submittedName>
        <fullName evidence="1">Uncharacterized protein</fullName>
    </submittedName>
</protein>
<proteinExistence type="predicted"/>
<organism evidence="1 2">
    <name type="scientific">Phytophthora oleae</name>
    <dbReference type="NCBI Taxonomy" id="2107226"/>
    <lineage>
        <taxon>Eukaryota</taxon>
        <taxon>Sar</taxon>
        <taxon>Stramenopiles</taxon>
        <taxon>Oomycota</taxon>
        <taxon>Peronosporomycetes</taxon>
        <taxon>Peronosporales</taxon>
        <taxon>Peronosporaceae</taxon>
        <taxon>Phytophthora</taxon>
    </lineage>
</organism>
<dbReference type="Proteomes" id="UP001632037">
    <property type="component" value="Unassembled WGS sequence"/>
</dbReference>
<comment type="caution">
    <text evidence="1">The sequence shown here is derived from an EMBL/GenBank/DDBJ whole genome shotgun (WGS) entry which is preliminary data.</text>
</comment>
<accession>A0ABD3FG11</accession>
<dbReference type="EMBL" id="JBIMZQ010000024">
    <property type="protein sequence ID" value="KAL3664464.1"/>
    <property type="molecule type" value="Genomic_DNA"/>
</dbReference>
<dbReference type="AlphaFoldDB" id="A0ABD3FG11"/>
<evidence type="ECO:0000313" key="1">
    <source>
        <dbReference type="EMBL" id="KAL3664464.1"/>
    </source>
</evidence>
<evidence type="ECO:0000313" key="2">
    <source>
        <dbReference type="Proteomes" id="UP001632037"/>
    </source>
</evidence>